<dbReference type="GeneID" id="107421337"/>
<sequence>MDFAKLRSSRSVKELQQRSYRQQIEWNSFNFSRLTAGAEYHHDCFPDVCCCLFPLKCQVSWYCYLLMGFIDVQGNYLFLLLVQPPKMINYIVDEHYIDVESPLLNRVKMTEGIQGECCSITTSRWFTD</sequence>
<dbReference type="KEGG" id="zju:107421337"/>
<accession>A0A6P6G1H5</accession>
<proteinExistence type="predicted"/>
<reference evidence="1" key="1">
    <citation type="submission" date="2025-05" db="UniProtKB">
        <authorList>
            <consortium name="RefSeq"/>
        </authorList>
    </citation>
    <scope>IDENTIFICATION</scope>
    <source>
        <tissue evidence="1">Seedling</tissue>
    </source>
</reference>
<dbReference type="AlphaFoldDB" id="A0A6P6G1H5"/>
<dbReference type="RefSeq" id="XP_024927938.3">
    <property type="nucleotide sequence ID" value="XM_025072170.3"/>
</dbReference>
<organism evidence="1">
    <name type="scientific">Ziziphus jujuba</name>
    <name type="common">Chinese jujube</name>
    <name type="synonym">Ziziphus sativa</name>
    <dbReference type="NCBI Taxonomy" id="326968"/>
    <lineage>
        <taxon>Eukaryota</taxon>
        <taxon>Viridiplantae</taxon>
        <taxon>Streptophyta</taxon>
        <taxon>Embryophyta</taxon>
        <taxon>Tracheophyta</taxon>
        <taxon>Spermatophyta</taxon>
        <taxon>Magnoliopsida</taxon>
        <taxon>eudicotyledons</taxon>
        <taxon>Gunneridae</taxon>
        <taxon>Pentapetalae</taxon>
        <taxon>rosids</taxon>
        <taxon>fabids</taxon>
        <taxon>Rosales</taxon>
        <taxon>Rhamnaceae</taxon>
        <taxon>Paliureae</taxon>
        <taxon>Ziziphus</taxon>
    </lineage>
</organism>
<protein>
    <submittedName>
        <fullName evidence="1">Uncharacterized protein LOC107421337</fullName>
    </submittedName>
</protein>
<name>A0A6P6G1H5_ZIZJJ</name>
<evidence type="ECO:0000313" key="1">
    <source>
        <dbReference type="RefSeq" id="XP_024927938.3"/>
    </source>
</evidence>
<gene>
    <name evidence="1" type="primary">LOC107421337</name>
</gene>